<evidence type="ECO:0000256" key="1">
    <source>
        <dbReference type="SAM" id="MobiDB-lite"/>
    </source>
</evidence>
<reference evidence="2 3" key="1">
    <citation type="submission" date="2014-04" db="EMBL/GenBank/DDBJ databases">
        <authorList>
            <consortium name="DOE Joint Genome Institute"/>
            <person name="Kuo A."/>
            <person name="Kohler A."/>
            <person name="Costa M.D."/>
            <person name="Nagy L.G."/>
            <person name="Floudas D."/>
            <person name="Copeland A."/>
            <person name="Barry K.W."/>
            <person name="Cichocki N."/>
            <person name="Veneault-Fourrey C."/>
            <person name="LaButti K."/>
            <person name="Lindquist E.A."/>
            <person name="Lipzen A."/>
            <person name="Lundell T."/>
            <person name="Morin E."/>
            <person name="Murat C."/>
            <person name="Sun H."/>
            <person name="Tunlid A."/>
            <person name="Henrissat B."/>
            <person name="Grigoriev I.V."/>
            <person name="Hibbett D.S."/>
            <person name="Martin F."/>
            <person name="Nordberg H.P."/>
            <person name="Cantor M.N."/>
            <person name="Hua S.X."/>
        </authorList>
    </citation>
    <scope>NUCLEOTIDE SEQUENCE [LARGE SCALE GENOMIC DNA]</scope>
    <source>
        <strain evidence="2 3">441</strain>
    </source>
</reference>
<dbReference type="STRING" id="765257.A0A0C9YRU1"/>
<accession>A0A0C9YRU1</accession>
<feature type="compositionally biased region" description="Basic and acidic residues" evidence="1">
    <location>
        <begin position="18"/>
        <end position="29"/>
    </location>
</feature>
<name>A0A0C9YRU1_9AGAM</name>
<evidence type="ECO:0000313" key="3">
    <source>
        <dbReference type="Proteomes" id="UP000054018"/>
    </source>
</evidence>
<keyword evidence="3" id="KW-1185">Reference proteome</keyword>
<dbReference type="AlphaFoldDB" id="A0A0C9YRU1"/>
<sequence length="278" mass="31582">MASSNSLAKAGACPQQVNDKEGGAPDPHHVGQCQHNSSTTYAGLQVFDQWDSSPSGIQEVYSHKDLWGPPIAAGASKEDSASDDEVEELRFAASHEDILKFVPIDYHEYIRPLMEDLAFMAKLACAVQDSIRDLKEHKENGTHPPVLRRRKPESQIDREYAAKIRKRQLDILVAHKEASLELWRQKLDPAVWVPEWNSVLDLAWHEELSELLMTPIISKEDGVSRLVGWRPSDESEEKRAQVLRDVLAIGKQVIRIQNIKYQVADEERVRRKAERQPL</sequence>
<reference evidence="3" key="2">
    <citation type="submission" date="2015-01" db="EMBL/GenBank/DDBJ databases">
        <title>Evolutionary Origins and Diversification of the Mycorrhizal Mutualists.</title>
        <authorList>
            <consortium name="DOE Joint Genome Institute"/>
            <consortium name="Mycorrhizal Genomics Consortium"/>
            <person name="Kohler A."/>
            <person name="Kuo A."/>
            <person name="Nagy L.G."/>
            <person name="Floudas D."/>
            <person name="Copeland A."/>
            <person name="Barry K.W."/>
            <person name="Cichocki N."/>
            <person name="Veneault-Fourrey C."/>
            <person name="LaButti K."/>
            <person name="Lindquist E.A."/>
            <person name="Lipzen A."/>
            <person name="Lundell T."/>
            <person name="Morin E."/>
            <person name="Murat C."/>
            <person name="Riley R."/>
            <person name="Ohm R."/>
            <person name="Sun H."/>
            <person name="Tunlid A."/>
            <person name="Henrissat B."/>
            <person name="Grigoriev I.V."/>
            <person name="Hibbett D.S."/>
            <person name="Martin F."/>
        </authorList>
    </citation>
    <scope>NUCLEOTIDE SEQUENCE [LARGE SCALE GENOMIC DNA]</scope>
    <source>
        <strain evidence="3">441</strain>
    </source>
</reference>
<protein>
    <submittedName>
        <fullName evidence="2">Uncharacterized protein</fullName>
    </submittedName>
</protein>
<feature type="region of interest" description="Disordered" evidence="1">
    <location>
        <begin position="1"/>
        <end position="35"/>
    </location>
</feature>
<gene>
    <name evidence="2" type="ORF">PISMIDRAFT_20138</name>
</gene>
<dbReference type="EMBL" id="KN834448">
    <property type="protein sequence ID" value="KIK10748.1"/>
    <property type="molecule type" value="Genomic_DNA"/>
</dbReference>
<organism evidence="2 3">
    <name type="scientific">Pisolithus microcarpus 441</name>
    <dbReference type="NCBI Taxonomy" id="765257"/>
    <lineage>
        <taxon>Eukaryota</taxon>
        <taxon>Fungi</taxon>
        <taxon>Dikarya</taxon>
        <taxon>Basidiomycota</taxon>
        <taxon>Agaricomycotina</taxon>
        <taxon>Agaricomycetes</taxon>
        <taxon>Agaricomycetidae</taxon>
        <taxon>Boletales</taxon>
        <taxon>Sclerodermatineae</taxon>
        <taxon>Pisolithaceae</taxon>
        <taxon>Pisolithus</taxon>
    </lineage>
</organism>
<evidence type="ECO:0000313" key="2">
    <source>
        <dbReference type="EMBL" id="KIK10748.1"/>
    </source>
</evidence>
<dbReference type="OrthoDB" id="10299044at2759"/>
<proteinExistence type="predicted"/>
<dbReference type="HOGENOM" id="CLU_1001564_0_0_1"/>
<dbReference type="Proteomes" id="UP000054018">
    <property type="component" value="Unassembled WGS sequence"/>
</dbReference>